<protein>
    <submittedName>
        <fullName evidence="1">Uncharacterized protein</fullName>
    </submittedName>
</protein>
<evidence type="ECO:0000313" key="1">
    <source>
        <dbReference type="EMBL" id="KDO45238.1"/>
    </source>
</evidence>
<organism evidence="1 2">
    <name type="scientific">Citrus sinensis</name>
    <name type="common">Sweet orange</name>
    <name type="synonym">Citrus aurantium var. sinensis</name>
    <dbReference type="NCBI Taxonomy" id="2711"/>
    <lineage>
        <taxon>Eukaryota</taxon>
        <taxon>Viridiplantae</taxon>
        <taxon>Streptophyta</taxon>
        <taxon>Embryophyta</taxon>
        <taxon>Tracheophyta</taxon>
        <taxon>Spermatophyta</taxon>
        <taxon>Magnoliopsida</taxon>
        <taxon>eudicotyledons</taxon>
        <taxon>Gunneridae</taxon>
        <taxon>Pentapetalae</taxon>
        <taxon>rosids</taxon>
        <taxon>malvids</taxon>
        <taxon>Sapindales</taxon>
        <taxon>Rutaceae</taxon>
        <taxon>Aurantioideae</taxon>
        <taxon>Citrus</taxon>
    </lineage>
</organism>
<sequence>MVLHKSDYIPLTKWPGTPLPLLSLTTLLLHALSTTPRLLLSLATTPDLLVGHWSSVVAARGARWCCSSLSIDHVLTCCKFAIPQPL</sequence>
<name>A0A067DQY0_CITSI</name>
<reference evidence="1 2" key="1">
    <citation type="submission" date="2014-04" db="EMBL/GenBank/DDBJ databases">
        <authorList>
            <consortium name="International Citrus Genome Consortium"/>
            <person name="Gmitter F."/>
            <person name="Chen C."/>
            <person name="Farmerie W."/>
            <person name="Harkins T."/>
            <person name="Desany B."/>
            <person name="Mohiuddin M."/>
            <person name="Kodira C."/>
            <person name="Borodovsky M."/>
            <person name="Lomsadze A."/>
            <person name="Burns P."/>
            <person name="Jenkins J."/>
            <person name="Prochnik S."/>
            <person name="Shu S."/>
            <person name="Chapman J."/>
            <person name="Pitluck S."/>
            <person name="Schmutz J."/>
            <person name="Rokhsar D."/>
        </authorList>
    </citation>
    <scope>NUCLEOTIDE SEQUENCE</scope>
</reference>
<keyword evidence="2" id="KW-1185">Reference proteome</keyword>
<dbReference type="Proteomes" id="UP000027120">
    <property type="component" value="Unassembled WGS sequence"/>
</dbReference>
<evidence type="ECO:0000313" key="2">
    <source>
        <dbReference type="Proteomes" id="UP000027120"/>
    </source>
</evidence>
<dbReference type="EMBL" id="KK785268">
    <property type="protein sequence ID" value="KDO45238.1"/>
    <property type="molecule type" value="Genomic_DNA"/>
</dbReference>
<dbReference type="AlphaFoldDB" id="A0A067DQY0"/>
<accession>A0A067DQY0</accession>
<gene>
    <name evidence="1" type="ORF">CISIN_1g034701mg</name>
</gene>
<proteinExistence type="predicted"/>